<reference evidence="3" key="1">
    <citation type="submission" date="2016-06" db="UniProtKB">
        <authorList>
            <consortium name="WormBaseParasite"/>
        </authorList>
    </citation>
    <scope>IDENTIFICATION</scope>
</reference>
<reference evidence="1 2" key="2">
    <citation type="submission" date="2018-11" db="EMBL/GenBank/DDBJ databases">
        <authorList>
            <consortium name="Pathogen Informatics"/>
        </authorList>
    </citation>
    <scope>NUCLEOTIDE SEQUENCE [LARGE SCALE GENOMIC DNA]</scope>
</reference>
<protein>
    <submittedName>
        <fullName evidence="1 3">Uncharacterized protein</fullName>
    </submittedName>
</protein>
<proteinExistence type="predicted"/>
<dbReference type="EMBL" id="UYRT01094357">
    <property type="protein sequence ID" value="VDN39548.1"/>
    <property type="molecule type" value="Genomic_DNA"/>
</dbReference>
<sequence length="77" mass="8945">MHGGPDEAVIPDGSAIYRPGFREGYGRQRSVRGIVHRKYQNRAAVRNEQWPVQYETIQKSFLAKFFFPENPSCLIYL</sequence>
<dbReference type="WBParaSite" id="GPUH_0002217001-mRNA-1">
    <property type="protein sequence ID" value="GPUH_0002217001-mRNA-1"/>
    <property type="gene ID" value="GPUH_0002217001"/>
</dbReference>
<keyword evidence="2" id="KW-1185">Reference proteome</keyword>
<dbReference type="Proteomes" id="UP000271098">
    <property type="component" value="Unassembled WGS sequence"/>
</dbReference>
<gene>
    <name evidence="1" type="ORF">GPUH_LOCUS22143</name>
</gene>
<dbReference type="AlphaFoldDB" id="A0A183EMF2"/>
<evidence type="ECO:0000313" key="3">
    <source>
        <dbReference type="WBParaSite" id="GPUH_0002217001-mRNA-1"/>
    </source>
</evidence>
<evidence type="ECO:0000313" key="2">
    <source>
        <dbReference type="Proteomes" id="UP000271098"/>
    </source>
</evidence>
<organism evidence="3">
    <name type="scientific">Gongylonema pulchrum</name>
    <dbReference type="NCBI Taxonomy" id="637853"/>
    <lineage>
        <taxon>Eukaryota</taxon>
        <taxon>Metazoa</taxon>
        <taxon>Ecdysozoa</taxon>
        <taxon>Nematoda</taxon>
        <taxon>Chromadorea</taxon>
        <taxon>Rhabditida</taxon>
        <taxon>Spirurina</taxon>
        <taxon>Spiruromorpha</taxon>
        <taxon>Spiruroidea</taxon>
        <taxon>Gongylonematidae</taxon>
        <taxon>Gongylonema</taxon>
    </lineage>
</organism>
<name>A0A183EMF2_9BILA</name>
<evidence type="ECO:0000313" key="1">
    <source>
        <dbReference type="EMBL" id="VDN39548.1"/>
    </source>
</evidence>
<accession>A0A183EMF2</accession>